<evidence type="ECO:0008006" key="5">
    <source>
        <dbReference type="Google" id="ProtNLM"/>
    </source>
</evidence>
<gene>
    <name evidence="2" type="ORF">B0A62_11140</name>
    <name evidence="1" type="ORF">IW20_23960</name>
</gene>
<dbReference type="PROSITE" id="PS51257">
    <property type="entry name" value="PROKAR_LIPOPROTEIN"/>
    <property type="match status" value="1"/>
</dbReference>
<dbReference type="EMBL" id="JPRM01000054">
    <property type="protein sequence ID" value="KFF07892.1"/>
    <property type="molecule type" value="Genomic_DNA"/>
</dbReference>
<keyword evidence="4" id="KW-1185">Reference proteome</keyword>
<reference evidence="2 4" key="2">
    <citation type="submission" date="2016-11" db="EMBL/GenBank/DDBJ databases">
        <title>Whole genomes of Flavobacteriaceae.</title>
        <authorList>
            <person name="Stine C."/>
            <person name="Li C."/>
            <person name="Tadesse D."/>
        </authorList>
    </citation>
    <scope>NUCLEOTIDE SEQUENCE [LARGE SCALE GENOMIC DNA]</scope>
    <source>
        <strain evidence="2 4">ATCC 29551</strain>
    </source>
</reference>
<reference evidence="1 3" key="1">
    <citation type="submission" date="2014-07" db="EMBL/GenBank/DDBJ databases">
        <title>Genome of Flavobacterium hydatis DSM 2063.</title>
        <authorList>
            <person name="Pipes S.E."/>
            <person name="Stropko S.J."/>
            <person name="Newman J.D."/>
        </authorList>
    </citation>
    <scope>NUCLEOTIDE SEQUENCE [LARGE SCALE GENOMIC DNA]</scope>
    <source>
        <strain evidence="1 3">DSM 2063</strain>
    </source>
</reference>
<dbReference type="OrthoDB" id="1330121at2"/>
<sequence>MKHFFLILITITILSCNDKKAPYTDGEKEHMELHKEMEKVDREYQKFHSLLVQLYTDGENDPRKVLLEIDNLIALNKKEKDKYKSQIKSNINEDLYSLKAELYYKLGKYNESIKELNNNEYKSGDVAAAYAANYIKLKDHKKAKSFIDSIGIGYYIYDYALANYYECVGNKTEALKIYKKIQEDKTIKHYAYYKLAVNRLDKLQKNNAKLLDEIYYPTQNPNFEIADSDNENRTKIFNLMQDLPENQEWAGTSIIESPQINDKNYYWVRVTNKDKEEFNYYIYQETFEIKFFNPKTKKLLSLEEWRKENKN</sequence>
<proteinExistence type="predicted"/>
<dbReference type="Proteomes" id="UP000028712">
    <property type="component" value="Unassembled WGS sequence"/>
</dbReference>
<accession>A0A085ZTX8</accession>
<organism evidence="1 3">
    <name type="scientific">Flavobacterium hydatis</name>
    <name type="common">Cytophaga aquatilis</name>
    <dbReference type="NCBI Taxonomy" id="991"/>
    <lineage>
        <taxon>Bacteria</taxon>
        <taxon>Pseudomonadati</taxon>
        <taxon>Bacteroidota</taxon>
        <taxon>Flavobacteriia</taxon>
        <taxon>Flavobacteriales</taxon>
        <taxon>Flavobacteriaceae</taxon>
        <taxon>Flavobacterium</taxon>
    </lineage>
</organism>
<evidence type="ECO:0000313" key="4">
    <source>
        <dbReference type="Proteomes" id="UP000198424"/>
    </source>
</evidence>
<evidence type="ECO:0000313" key="1">
    <source>
        <dbReference type="EMBL" id="KFF07892.1"/>
    </source>
</evidence>
<dbReference type="Proteomes" id="UP000198424">
    <property type="component" value="Unassembled WGS sequence"/>
</dbReference>
<dbReference type="SUPFAM" id="SSF48452">
    <property type="entry name" value="TPR-like"/>
    <property type="match status" value="1"/>
</dbReference>
<dbReference type="AlphaFoldDB" id="A0A085ZTX8"/>
<evidence type="ECO:0000313" key="3">
    <source>
        <dbReference type="Proteomes" id="UP000028712"/>
    </source>
</evidence>
<dbReference type="EMBL" id="MUGY01000010">
    <property type="protein sequence ID" value="OXA94205.1"/>
    <property type="molecule type" value="Genomic_DNA"/>
</dbReference>
<protein>
    <recommendedName>
        <fullName evidence="5">Lipoprotein</fullName>
    </recommendedName>
</protein>
<evidence type="ECO:0000313" key="2">
    <source>
        <dbReference type="EMBL" id="OXA94205.1"/>
    </source>
</evidence>
<dbReference type="RefSeq" id="WP_035628268.1">
    <property type="nucleotide sequence ID" value="NZ_JBEWQG010000020.1"/>
</dbReference>
<comment type="caution">
    <text evidence="1">The sequence shown here is derived from an EMBL/GenBank/DDBJ whole genome shotgun (WGS) entry which is preliminary data.</text>
</comment>
<dbReference type="InterPro" id="IPR011990">
    <property type="entry name" value="TPR-like_helical_dom_sf"/>
</dbReference>
<name>A0A085ZTX8_FLAHY</name>
<dbReference type="eggNOG" id="ENOG5030YHN">
    <property type="taxonomic scope" value="Bacteria"/>
</dbReference>